<dbReference type="PANTHER" id="PTHR23502:SF158">
    <property type="entry name" value="MULTIDRUG TRANSPORTER, PUTATIVE (AFU_ORTHOLOGUE AFUA_3G01890)-RELATED"/>
    <property type="match status" value="1"/>
</dbReference>
<feature type="transmembrane region" description="Helical" evidence="6">
    <location>
        <begin position="380"/>
        <end position="400"/>
    </location>
</feature>
<evidence type="ECO:0000256" key="6">
    <source>
        <dbReference type="SAM" id="Phobius"/>
    </source>
</evidence>
<dbReference type="AlphaFoldDB" id="A0A9N9ZHW8"/>
<comment type="caution">
    <text evidence="8">The sequence shown here is derived from an EMBL/GenBank/DDBJ whole genome shotgun (WGS) entry which is preliminary data.</text>
</comment>
<keyword evidence="9" id="KW-1185">Reference proteome</keyword>
<gene>
    <name evidence="8" type="ORF">CSOL1703_00017767</name>
</gene>
<sequence length="521" mass="56762">MSKTSDAQTPIDLAELSEDTLAIAEAQPAPNSIVHAPEKNPYRGSGTEDDPYIVEFHHNDPRNPHNFSIARRWLYTAIATISVLAVTLASAAYTGSAVEVREEFGASTEVFATGVAVYVLGFAVGPCMWAPLGELYGRRIWFIATHIGAMAFMAGSAGANSMTTLIIFRFITGVFAASPLTNSGGIIADLFPSSERGTGLALFSCAPSIGPALGPIVGGFISESVGWRWVQGVCALFTFVIFIVGCLLMPETYAPVILSNEAARLSRETGDVYKSRIQADSGKKSPREVFAHALKRPWQLLFVEPIIFIISVYLSILYGTLYMFLGAFPIVYQEERGWGEGIGGLSFIGMMVGMIIGMTYLVTFDVWYKKKGDNQPPEARLPPALVGAVCIPIGMFSFAWTTFPSIHWSASITLSSLFGFGMVLEFVSLLNYIIDAYVIYAASALAATAMMRSFFGTAFPLFTSKMYHGLGVHWASSIPAFLTLLCMPFPFWLIKKGPEIRMKCKYAKEAAIILARLQETD</sequence>
<evidence type="ECO:0000256" key="1">
    <source>
        <dbReference type="ARBA" id="ARBA00004141"/>
    </source>
</evidence>
<keyword evidence="3 6" id="KW-1133">Transmembrane helix</keyword>
<comment type="subcellular location">
    <subcellularLocation>
        <location evidence="1">Membrane</location>
        <topology evidence="1">Multi-pass membrane protein</topology>
    </subcellularLocation>
</comment>
<feature type="transmembrane region" description="Helical" evidence="6">
    <location>
        <begin position="437"/>
        <end position="462"/>
    </location>
</feature>
<accession>A0A9N9ZHW8</accession>
<protein>
    <recommendedName>
        <fullName evidence="7">Major facilitator superfamily (MFS) profile domain-containing protein</fullName>
    </recommendedName>
</protein>
<dbReference type="GO" id="GO:0022857">
    <property type="term" value="F:transmembrane transporter activity"/>
    <property type="evidence" value="ECO:0007669"/>
    <property type="project" value="InterPro"/>
</dbReference>
<feature type="transmembrane region" description="Helical" evidence="6">
    <location>
        <begin position="200"/>
        <end position="221"/>
    </location>
</feature>
<dbReference type="OrthoDB" id="446368at2759"/>
<reference evidence="9" key="1">
    <citation type="submission" date="2019-06" db="EMBL/GenBank/DDBJ databases">
        <authorList>
            <person name="Broberg M."/>
        </authorList>
    </citation>
    <scope>NUCLEOTIDE SEQUENCE [LARGE SCALE GENOMIC DNA]</scope>
</reference>
<feature type="transmembrane region" description="Helical" evidence="6">
    <location>
        <begin position="165"/>
        <end position="188"/>
    </location>
</feature>
<dbReference type="PROSITE" id="PS50850">
    <property type="entry name" value="MFS"/>
    <property type="match status" value="1"/>
</dbReference>
<dbReference type="PANTHER" id="PTHR23502">
    <property type="entry name" value="MAJOR FACILITATOR SUPERFAMILY"/>
    <property type="match status" value="1"/>
</dbReference>
<dbReference type="FunFam" id="1.20.1250.20:FF:000011">
    <property type="entry name" value="MFS multidrug transporter, putative"/>
    <property type="match status" value="1"/>
</dbReference>
<feature type="transmembrane region" description="Helical" evidence="6">
    <location>
        <begin position="474"/>
        <end position="494"/>
    </location>
</feature>
<reference evidence="8 9" key="2">
    <citation type="submission" date="2021-10" db="EMBL/GenBank/DDBJ databases">
        <authorList>
            <person name="Piombo E."/>
        </authorList>
    </citation>
    <scope>NUCLEOTIDE SEQUENCE [LARGE SCALE GENOMIC DNA]</scope>
</reference>
<keyword evidence="4 6" id="KW-0472">Membrane</keyword>
<dbReference type="InterPro" id="IPR036259">
    <property type="entry name" value="MFS_trans_sf"/>
</dbReference>
<dbReference type="InterPro" id="IPR011701">
    <property type="entry name" value="MFS"/>
</dbReference>
<keyword evidence="2 6" id="KW-0812">Transmembrane</keyword>
<evidence type="ECO:0000313" key="8">
    <source>
        <dbReference type="EMBL" id="CAH0055663.1"/>
    </source>
</evidence>
<proteinExistence type="predicted"/>
<evidence type="ECO:0000259" key="7">
    <source>
        <dbReference type="PROSITE" id="PS50850"/>
    </source>
</evidence>
<dbReference type="InterPro" id="IPR020846">
    <property type="entry name" value="MFS_dom"/>
</dbReference>
<feature type="transmembrane region" description="Helical" evidence="6">
    <location>
        <begin position="406"/>
        <end position="430"/>
    </location>
</feature>
<evidence type="ECO:0000256" key="2">
    <source>
        <dbReference type="ARBA" id="ARBA00022692"/>
    </source>
</evidence>
<feature type="transmembrane region" description="Helical" evidence="6">
    <location>
        <begin position="73"/>
        <end position="95"/>
    </location>
</feature>
<feature type="transmembrane region" description="Helical" evidence="6">
    <location>
        <begin position="227"/>
        <end position="249"/>
    </location>
</feature>
<dbReference type="CDD" id="cd17323">
    <property type="entry name" value="MFS_Tpo1_MDR_like"/>
    <property type="match status" value="1"/>
</dbReference>
<feature type="transmembrane region" description="Helical" evidence="6">
    <location>
        <begin position="115"/>
        <end position="133"/>
    </location>
</feature>
<dbReference type="Gene3D" id="1.20.1250.20">
    <property type="entry name" value="MFS general substrate transporter like domains"/>
    <property type="match status" value="1"/>
</dbReference>
<feature type="transmembrane region" description="Helical" evidence="6">
    <location>
        <begin position="300"/>
        <end position="325"/>
    </location>
</feature>
<dbReference type="GO" id="GO:0005886">
    <property type="term" value="C:plasma membrane"/>
    <property type="evidence" value="ECO:0007669"/>
    <property type="project" value="TreeGrafter"/>
</dbReference>
<evidence type="ECO:0000256" key="3">
    <source>
        <dbReference type="ARBA" id="ARBA00022989"/>
    </source>
</evidence>
<feature type="transmembrane region" description="Helical" evidence="6">
    <location>
        <begin position="140"/>
        <end position="159"/>
    </location>
</feature>
<evidence type="ECO:0000256" key="5">
    <source>
        <dbReference type="ARBA" id="ARBA00023180"/>
    </source>
</evidence>
<dbReference type="Proteomes" id="UP000775872">
    <property type="component" value="Unassembled WGS sequence"/>
</dbReference>
<feature type="transmembrane region" description="Helical" evidence="6">
    <location>
        <begin position="345"/>
        <end position="368"/>
    </location>
</feature>
<feature type="domain" description="Major facilitator superfamily (MFS) profile" evidence="7">
    <location>
        <begin position="75"/>
        <end position="498"/>
    </location>
</feature>
<organism evidence="8 9">
    <name type="scientific">Clonostachys solani</name>
    <dbReference type="NCBI Taxonomy" id="160281"/>
    <lineage>
        <taxon>Eukaryota</taxon>
        <taxon>Fungi</taxon>
        <taxon>Dikarya</taxon>
        <taxon>Ascomycota</taxon>
        <taxon>Pezizomycotina</taxon>
        <taxon>Sordariomycetes</taxon>
        <taxon>Hypocreomycetidae</taxon>
        <taxon>Hypocreales</taxon>
        <taxon>Bionectriaceae</taxon>
        <taxon>Clonostachys</taxon>
    </lineage>
</organism>
<evidence type="ECO:0000256" key="4">
    <source>
        <dbReference type="ARBA" id="ARBA00023136"/>
    </source>
</evidence>
<keyword evidence="5" id="KW-0325">Glycoprotein</keyword>
<dbReference type="Pfam" id="PF07690">
    <property type="entry name" value="MFS_1"/>
    <property type="match status" value="1"/>
</dbReference>
<name>A0A9N9ZHW8_9HYPO</name>
<evidence type="ECO:0000313" key="9">
    <source>
        <dbReference type="Proteomes" id="UP000775872"/>
    </source>
</evidence>
<dbReference type="EMBL" id="CABFOC020000058">
    <property type="protein sequence ID" value="CAH0055663.1"/>
    <property type="molecule type" value="Genomic_DNA"/>
</dbReference>
<dbReference type="SUPFAM" id="SSF103473">
    <property type="entry name" value="MFS general substrate transporter"/>
    <property type="match status" value="1"/>
</dbReference>